<dbReference type="GO" id="GO:0016740">
    <property type="term" value="F:transferase activity"/>
    <property type="evidence" value="ECO:0007669"/>
    <property type="project" value="UniProtKB-KW"/>
</dbReference>
<dbReference type="PANTHER" id="PTHR10859">
    <property type="entry name" value="GLYCOSYL TRANSFERASE"/>
    <property type="match status" value="1"/>
</dbReference>
<dbReference type="CDD" id="cd04179">
    <property type="entry name" value="DPM_DPG-synthase_like"/>
    <property type="match status" value="1"/>
</dbReference>
<evidence type="ECO:0000259" key="1">
    <source>
        <dbReference type="Pfam" id="PF00535"/>
    </source>
</evidence>
<evidence type="ECO:0000313" key="2">
    <source>
        <dbReference type="EMBL" id="MBB6093391.1"/>
    </source>
</evidence>
<dbReference type="InterPro" id="IPR001173">
    <property type="entry name" value="Glyco_trans_2-like"/>
</dbReference>
<keyword evidence="2" id="KW-0808">Transferase</keyword>
<dbReference type="SUPFAM" id="SSF53448">
    <property type="entry name" value="Nucleotide-diphospho-sugar transferases"/>
    <property type="match status" value="1"/>
</dbReference>
<reference evidence="2 3" key="1">
    <citation type="submission" date="2020-08" db="EMBL/GenBank/DDBJ databases">
        <title>Genomic Encyclopedia of Type Strains, Phase IV (KMG-IV): sequencing the most valuable type-strain genomes for metagenomic binning, comparative biology and taxonomic classification.</title>
        <authorList>
            <person name="Goeker M."/>
        </authorList>
    </citation>
    <scope>NUCLEOTIDE SEQUENCE [LARGE SCALE GENOMIC DNA]</scope>
    <source>
        <strain evidence="2 3">DSM 26723</strain>
    </source>
</reference>
<dbReference type="InterPro" id="IPR029044">
    <property type="entry name" value="Nucleotide-diphossugar_trans"/>
</dbReference>
<gene>
    <name evidence="2" type="ORF">HNQ60_002269</name>
</gene>
<dbReference type="Proteomes" id="UP000588068">
    <property type="component" value="Unassembled WGS sequence"/>
</dbReference>
<proteinExistence type="predicted"/>
<name>A0A841HJK1_9GAMM</name>
<dbReference type="GO" id="GO:0006487">
    <property type="term" value="P:protein N-linked glycosylation"/>
    <property type="evidence" value="ECO:0007669"/>
    <property type="project" value="TreeGrafter"/>
</dbReference>
<organism evidence="2 3">
    <name type="scientific">Povalibacter uvarum</name>
    <dbReference type="NCBI Taxonomy" id="732238"/>
    <lineage>
        <taxon>Bacteria</taxon>
        <taxon>Pseudomonadati</taxon>
        <taxon>Pseudomonadota</taxon>
        <taxon>Gammaproteobacteria</taxon>
        <taxon>Steroidobacterales</taxon>
        <taxon>Steroidobacteraceae</taxon>
        <taxon>Povalibacter</taxon>
    </lineage>
</organism>
<sequence>MKLCILIPFYNHPGAIAQVVDSLKPFGLPIRIVDDGSDEPSQRALADIAAREPSVSIQRLAINQGKGGAVMVGCDAALAEGFTHALQIDADGQHQPGDVPRLIEAARRQPAAMISGQAVYDESVPRSRLYGRYITHFWVWVNTLSFEIKDSMCGLRVYPLASTCQVWRRNRLGRRMDFDTEIMVRLSWTGVAIVSLPTRVTYPVDGVSHFQMLRDNLFISAMHTRLFFGMLLRLPILLGRRVVQRLHKVAA</sequence>
<dbReference type="EMBL" id="JACHHZ010000002">
    <property type="protein sequence ID" value="MBB6093391.1"/>
    <property type="molecule type" value="Genomic_DNA"/>
</dbReference>
<keyword evidence="3" id="KW-1185">Reference proteome</keyword>
<comment type="caution">
    <text evidence="2">The sequence shown here is derived from an EMBL/GenBank/DDBJ whole genome shotgun (WGS) entry which is preliminary data.</text>
</comment>
<dbReference type="Pfam" id="PF00535">
    <property type="entry name" value="Glycos_transf_2"/>
    <property type="match status" value="1"/>
</dbReference>
<feature type="domain" description="Glycosyltransferase 2-like" evidence="1">
    <location>
        <begin position="4"/>
        <end position="155"/>
    </location>
</feature>
<protein>
    <submittedName>
        <fullName evidence="2">Glycosyltransferase involved in cell wall biosynthesis</fullName>
    </submittedName>
</protein>
<dbReference type="RefSeq" id="WP_184331674.1">
    <property type="nucleotide sequence ID" value="NZ_JACHHZ010000002.1"/>
</dbReference>
<dbReference type="PANTHER" id="PTHR10859:SF91">
    <property type="entry name" value="DOLICHYL-PHOSPHATE BETA-GLUCOSYLTRANSFERASE"/>
    <property type="match status" value="1"/>
</dbReference>
<dbReference type="Gene3D" id="3.90.550.10">
    <property type="entry name" value="Spore Coat Polysaccharide Biosynthesis Protein SpsA, Chain A"/>
    <property type="match status" value="1"/>
</dbReference>
<accession>A0A841HJK1</accession>
<evidence type="ECO:0000313" key="3">
    <source>
        <dbReference type="Proteomes" id="UP000588068"/>
    </source>
</evidence>
<dbReference type="AlphaFoldDB" id="A0A841HJK1"/>